<dbReference type="AlphaFoldDB" id="A0A1M5FJU4"/>
<dbReference type="Gene3D" id="3.30.70.1710">
    <property type="match status" value="2"/>
</dbReference>
<dbReference type="GO" id="GO:0031469">
    <property type="term" value="C:bacterial microcompartment"/>
    <property type="evidence" value="ECO:0007669"/>
    <property type="project" value="UniProtKB-SubCell"/>
</dbReference>
<dbReference type="Proteomes" id="UP000184088">
    <property type="component" value="Unassembled WGS sequence"/>
</dbReference>
<feature type="domain" description="BMC" evidence="4">
    <location>
        <begin position="97"/>
        <end position="182"/>
    </location>
</feature>
<gene>
    <name evidence="5" type="ORF">SAMN02746089_02770</name>
</gene>
<keyword evidence="6" id="KW-1185">Reference proteome</keyword>
<organism evidence="5 6">
    <name type="scientific">Caldanaerobius fijiensis DSM 17918</name>
    <dbReference type="NCBI Taxonomy" id="1121256"/>
    <lineage>
        <taxon>Bacteria</taxon>
        <taxon>Bacillati</taxon>
        <taxon>Bacillota</taxon>
        <taxon>Clostridia</taxon>
        <taxon>Thermoanaerobacterales</taxon>
        <taxon>Thermoanaerobacteraceae</taxon>
        <taxon>Caldanaerobius</taxon>
    </lineage>
</organism>
<feature type="domain" description="BMC" evidence="4">
    <location>
        <begin position="4"/>
        <end position="86"/>
    </location>
</feature>
<dbReference type="PANTHER" id="PTHR33941:SF11">
    <property type="entry name" value="BACTERIAL MICROCOMPARTMENT SHELL PROTEIN PDUJ"/>
    <property type="match status" value="1"/>
</dbReference>
<evidence type="ECO:0000256" key="1">
    <source>
        <dbReference type="ARBA" id="ARBA00024322"/>
    </source>
</evidence>
<protein>
    <submittedName>
        <fullName evidence="5">Carboxysome shell and ethanolamine utilization microcompartment protein CcmL/EutN</fullName>
    </submittedName>
</protein>
<dbReference type="InterPro" id="IPR044872">
    <property type="entry name" value="CcmK/CsoS1_BMC"/>
</dbReference>
<dbReference type="SUPFAM" id="SSF143414">
    <property type="entry name" value="CcmK-like"/>
    <property type="match status" value="2"/>
</dbReference>
<dbReference type="RefSeq" id="WP_073346627.1">
    <property type="nucleotide sequence ID" value="NZ_FQVH01000067.1"/>
</dbReference>
<dbReference type="InterPro" id="IPR050575">
    <property type="entry name" value="BMC_shell"/>
</dbReference>
<name>A0A1M5FJU4_9THEO</name>
<dbReference type="OrthoDB" id="9791973at2"/>
<dbReference type="PROSITE" id="PS51930">
    <property type="entry name" value="BMC_2"/>
    <property type="match status" value="2"/>
</dbReference>
<dbReference type="InterPro" id="IPR011238">
    <property type="entry name" value="Micro_shell_prot_PduT"/>
</dbReference>
<proteinExistence type="inferred from homology"/>
<evidence type="ECO:0000256" key="3">
    <source>
        <dbReference type="PROSITE-ProRule" id="PRU01278"/>
    </source>
</evidence>
<sequence length="186" mass="19893">MRKAVGLIETKNVTKGILLADRMLKQSPIEILKAISLCPGKYMVILAGDLAAVYSAVQIGKEEFNNNILDSCVLGNIDQQVIKALSGHIRDDLCKDALGIIETYTVAAAILSADTAVKTAVVDLVKIKVAQGLAGKCYTILTGDVTAVETSIKRGISTIKSENLVDWAVIPSPDIGVWNSIILDER</sequence>
<accession>A0A1M5FJU4</accession>
<dbReference type="Pfam" id="PF00936">
    <property type="entry name" value="BMC"/>
    <property type="match status" value="2"/>
</dbReference>
<dbReference type="EMBL" id="FQVH01000067">
    <property type="protein sequence ID" value="SHF91793.1"/>
    <property type="molecule type" value="Genomic_DNA"/>
</dbReference>
<comment type="similarity">
    <text evidence="3">Belongs to the bacterial microcompartments protein family.</text>
</comment>
<dbReference type="SMART" id="SM00877">
    <property type="entry name" value="BMC"/>
    <property type="match status" value="2"/>
</dbReference>
<evidence type="ECO:0000313" key="5">
    <source>
        <dbReference type="EMBL" id="SHF91793.1"/>
    </source>
</evidence>
<evidence type="ECO:0000256" key="2">
    <source>
        <dbReference type="ARBA" id="ARBA00024446"/>
    </source>
</evidence>
<comment type="subcellular location">
    <subcellularLocation>
        <location evidence="1">Bacterial microcompartment</location>
    </subcellularLocation>
</comment>
<dbReference type="InterPro" id="IPR037233">
    <property type="entry name" value="CcmK-like_sf"/>
</dbReference>
<evidence type="ECO:0000313" key="6">
    <source>
        <dbReference type="Proteomes" id="UP000184088"/>
    </source>
</evidence>
<dbReference type="STRING" id="1121256.SAMN02746089_02770"/>
<dbReference type="CDD" id="cd07054">
    <property type="entry name" value="BMC_PduT_repeat2"/>
    <property type="match status" value="1"/>
</dbReference>
<dbReference type="CDD" id="cd07053">
    <property type="entry name" value="BMC_PduT_repeat1"/>
    <property type="match status" value="1"/>
</dbReference>
<keyword evidence="2" id="KW-1283">Bacterial microcompartment</keyword>
<dbReference type="PIRSF" id="PIRSF034834">
    <property type="entry name" value="PduT"/>
    <property type="match status" value="1"/>
</dbReference>
<reference evidence="5 6" key="1">
    <citation type="submission" date="2016-11" db="EMBL/GenBank/DDBJ databases">
        <authorList>
            <person name="Jaros S."/>
            <person name="Januszkiewicz K."/>
            <person name="Wedrychowicz H."/>
        </authorList>
    </citation>
    <scope>NUCLEOTIDE SEQUENCE [LARGE SCALE GENOMIC DNA]</scope>
    <source>
        <strain evidence="5 6">DSM 17918</strain>
    </source>
</reference>
<evidence type="ECO:0000259" key="4">
    <source>
        <dbReference type="PROSITE" id="PS51930"/>
    </source>
</evidence>
<dbReference type="InterPro" id="IPR000249">
    <property type="entry name" value="BMC_dom"/>
</dbReference>
<dbReference type="PANTHER" id="PTHR33941">
    <property type="entry name" value="PROPANEDIOL UTILIZATION PROTEIN PDUA"/>
    <property type="match status" value="1"/>
</dbReference>